<reference evidence="1" key="1">
    <citation type="journal article" date="2014" name="Front. Microbiol.">
        <title>High frequency of phylogenetically diverse reductive dehalogenase-homologous genes in deep subseafloor sedimentary metagenomes.</title>
        <authorList>
            <person name="Kawai M."/>
            <person name="Futagami T."/>
            <person name="Toyoda A."/>
            <person name="Takaki Y."/>
            <person name="Nishi S."/>
            <person name="Hori S."/>
            <person name="Arai W."/>
            <person name="Tsubouchi T."/>
            <person name="Morono Y."/>
            <person name="Uchiyama I."/>
            <person name="Ito T."/>
            <person name="Fujiyama A."/>
            <person name="Inagaki F."/>
            <person name="Takami H."/>
        </authorList>
    </citation>
    <scope>NUCLEOTIDE SEQUENCE</scope>
    <source>
        <strain evidence="1">Expedition CK06-06</strain>
    </source>
</reference>
<organism evidence="1">
    <name type="scientific">marine sediment metagenome</name>
    <dbReference type="NCBI Taxonomy" id="412755"/>
    <lineage>
        <taxon>unclassified sequences</taxon>
        <taxon>metagenomes</taxon>
        <taxon>ecological metagenomes</taxon>
    </lineage>
</organism>
<dbReference type="PANTHER" id="PTHR33969">
    <property type="entry name" value="SEGREGATION AND CONDENSATION PROTEIN A"/>
    <property type="match status" value="1"/>
</dbReference>
<sequence length="255" mass="29918">MNNKNIDFKIEVNDLDSSVDELLRNIKEGTVDIEQIPITEIIAQYLKYIIQNKSSIDLSIAGKTIAEIAIMLKMKSKNLLPKLEVQNREEEDDEYDDFMISKEKEAYLQEYDKFQKVVEYLKEREGTQNNIYFPMIENNDKEGNLEIQKVDLADLLTSLEKVLQNIKKEDFIPFKERTFTVATKMKEIINLLRGIKEGLSFDYFMERAQSKLEIIVIFLALLELIYLKKILCYQNKSFDKIMFNLKGDALNLKKN</sequence>
<comment type="caution">
    <text evidence="1">The sequence shown here is derived from an EMBL/GenBank/DDBJ whole genome shotgun (WGS) entry which is preliminary data.</text>
</comment>
<gene>
    <name evidence="1" type="ORF">S01H1_00026</name>
</gene>
<evidence type="ECO:0000313" key="1">
    <source>
        <dbReference type="EMBL" id="GAF70015.1"/>
    </source>
</evidence>
<accession>X0T1W1</accession>
<proteinExistence type="predicted"/>
<protein>
    <recommendedName>
        <fullName evidence="2">Segregation and condensation protein A</fullName>
    </recommendedName>
</protein>
<evidence type="ECO:0008006" key="2">
    <source>
        <dbReference type="Google" id="ProtNLM"/>
    </source>
</evidence>
<dbReference type="AlphaFoldDB" id="X0T1W1"/>
<dbReference type="Gene3D" id="6.10.250.2410">
    <property type="match status" value="1"/>
</dbReference>
<dbReference type="Pfam" id="PF02616">
    <property type="entry name" value="SMC_ScpA"/>
    <property type="match status" value="1"/>
</dbReference>
<dbReference type="PANTHER" id="PTHR33969:SF2">
    <property type="entry name" value="SEGREGATION AND CONDENSATION PROTEIN A"/>
    <property type="match status" value="1"/>
</dbReference>
<dbReference type="InterPro" id="IPR003768">
    <property type="entry name" value="ScpA"/>
</dbReference>
<name>X0T1W1_9ZZZZ</name>
<dbReference type="EMBL" id="BARS01000005">
    <property type="protein sequence ID" value="GAF70015.1"/>
    <property type="molecule type" value="Genomic_DNA"/>
</dbReference>